<name>G0JM89_9PROT</name>
<dbReference type="GO" id="GO:0004634">
    <property type="term" value="F:phosphopyruvate hydratase activity"/>
    <property type="evidence" value="ECO:0007669"/>
    <property type="project" value="UniProtKB-EC"/>
</dbReference>
<feature type="domain" description="Pyruvate kinase barrel" evidence="19">
    <location>
        <begin position="7"/>
        <end position="58"/>
    </location>
</feature>
<keyword evidence="17 20" id="KW-0670">Pyruvate</keyword>
<dbReference type="eggNOG" id="COG0469">
    <property type="taxonomic scope" value="Bacteria"/>
</dbReference>
<keyword evidence="13" id="KW-0067">ATP-binding</keyword>
<evidence type="ECO:0000256" key="15">
    <source>
        <dbReference type="ARBA" id="ARBA00023152"/>
    </source>
</evidence>
<evidence type="ECO:0000256" key="3">
    <source>
        <dbReference type="ARBA" id="ARBA00008663"/>
    </source>
</evidence>
<reference evidence="20 21" key="1">
    <citation type="journal article" date="2011" name="J. Bacteriol.">
        <title>Draft genome of the psychrotolerant acidophile Acidithiobacillus ferrivorans SS3.</title>
        <authorList>
            <person name="Liljeqvist M."/>
            <person name="Valdes J."/>
            <person name="Holmes D.S."/>
            <person name="Dopson M."/>
        </authorList>
    </citation>
    <scope>NUCLEOTIDE SEQUENCE [LARGE SCALE GENOMIC DNA]</scope>
    <source>
        <strain evidence="20 21">SS3</strain>
    </source>
</reference>
<dbReference type="Gene3D" id="3.20.20.60">
    <property type="entry name" value="Phosphoenolpyruvate-binding domains"/>
    <property type="match status" value="1"/>
</dbReference>
<evidence type="ECO:0000259" key="18">
    <source>
        <dbReference type="Pfam" id="PF00113"/>
    </source>
</evidence>
<keyword evidence="16" id="KW-0456">Lyase</keyword>
<dbReference type="GO" id="GO:0000287">
    <property type="term" value="F:magnesium ion binding"/>
    <property type="evidence" value="ECO:0007669"/>
    <property type="project" value="InterPro"/>
</dbReference>
<keyword evidence="15" id="KW-0324">Glycolysis</keyword>
<dbReference type="KEGG" id="afi:Acife_2019"/>
<dbReference type="Proteomes" id="UP000009220">
    <property type="component" value="Chromosome"/>
</dbReference>
<keyword evidence="11" id="KW-0547">Nucleotide-binding</keyword>
<dbReference type="GO" id="GO:0030955">
    <property type="term" value="F:potassium ion binding"/>
    <property type="evidence" value="ECO:0007669"/>
    <property type="project" value="InterPro"/>
</dbReference>
<dbReference type="InterPro" id="IPR036849">
    <property type="entry name" value="Enolase-like_C_sf"/>
</dbReference>
<keyword evidence="8" id="KW-0964">Secreted</keyword>
<comment type="pathway">
    <text evidence="2">Carbohydrate degradation; glycolysis; pyruvate from D-glyceraldehyde 3-phosphate: step 4/5.</text>
</comment>
<dbReference type="InterPro" id="IPR015813">
    <property type="entry name" value="Pyrv/PenolPyrv_kinase-like_dom"/>
</dbReference>
<keyword evidence="9" id="KW-0808">Transferase</keyword>
<evidence type="ECO:0000313" key="20">
    <source>
        <dbReference type="EMBL" id="AEM48139.1"/>
    </source>
</evidence>
<keyword evidence="12 20" id="KW-0418">Kinase</keyword>
<dbReference type="EMBL" id="CP002985">
    <property type="protein sequence ID" value="AEM48139.1"/>
    <property type="molecule type" value="Genomic_DNA"/>
</dbReference>
<evidence type="ECO:0000256" key="5">
    <source>
        <dbReference type="ARBA" id="ARBA00012058"/>
    </source>
</evidence>
<evidence type="ECO:0000313" key="21">
    <source>
        <dbReference type="Proteomes" id="UP000009220"/>
    </source>
</evidence>
<dbReference type="PANTHER" id="PTHR11817">
    <property type="entry name" value="PYRUVATE KINASE"/>
    <property type="match status" value="1"/>
</dbReference>
<dbReference type="Pfam" id="PF00224">
    <property type="entry name" value="PK"/>
    <property type="match status" value="1"/>
</dbReference>
<dbReference type="Gene3D" id="3.20.20.120">
    <property type="entry name" value="Enolase-like C-terminal domain"/>
    <property type="match status" value="1"/>
</dbReference>
<dbReference type="GO" id="GO:0004743">
    <property type="term" value="F:pyruvate kinase activity"/>
    <property type="evidence" value="ECO:0007669"/>
    <property type="project" value="UniProtKB-EC"/>
</dbReference>
<proteinExistence type="inferred from homology"/>
<dbReference type="AlphaFoldDB" id="G0JM89"/>
<evidence type="ECO:0000256" key="6">
    <source>
        <dbReference type="ARBA" id="ARBA00012142"/>
    </source>
</evidence>
<evidence type="ECO:0000256" key="12">
    <source>
        <dbReference type="ARBA" id="ARBA00022777"/>
    </source>
</evidence>
<evidence type="ECO:0000256" key="13">
    <source>
        <dbReference type="ARBA" id="ARBA00022840"/>
    </source>
</evidence>
<accession>G0JM89</accession>
<dbReference type="Pfam" id="PF00113">
    <property type="entry name" value="Enolase_C"/>
    <property type="match status" value="1"/>
</dbReference>
<evidence type="ECO:0000256" key="8">
    <source>
        <dbReference type="ARBA" id="ARBA00022525"/>
    </source>
</evidence>
<evidence type="ECO:0000256" key="10">
    <source>
        <dbReference type="ARBA" id="ARBA00022723"/>
    </source>
</evidence>
<evidence type="ECO:0000256" key="2">
    <source>
        <dbReference type="ARBA" id="ARBA00005031"/>
    </source>
</evidence>
<comment type="similarity">
    <text evidence="3">Belongs to the pyruvate kinase family.</text>
</comment>
<dbReference type="InterPro" id="IPR015793">
    <property type="entry name" value="Pyrv_Knase_brl"/>
</dbReference>
<dbReference type="SUPFAM" id="SSF51604">
    <property type="entry name" value="Enolase C-terminal domain-like"/>
    <property type="match status" value="1"/>
</dbReference>
<dbReference type="InterPro" id="IPR001697">
    <property type="entry name" value="Pyr_Knase"/>
</dbReference>
<dbReference type="InterPro" id="IPR020810">
    <property type="entry name" value="Enolase_C"/>
</dbReference>
<evidence type="ECO:0000259" key="19">
    <source>
        <dbReference type="Pfam" id="PF00224"/>
    </source>
</evidence>
<evidence type="ECO:0000256" key="16">
    <source>
        <dbReference type="ARBA" id="ARBA00023239"/>
    </source>
</evidence>
<comment type="pathway">
    <text evidence="1">Carbohydrate degradation; glycolysis; pyruvate from D-glyceraldehyde 3-phosphate: step 5/5.</text>
</comment>
<dbReference type="HOGENOM" id="CLU_2271277_0_0_6"/>
<keyword evidence="14" id="KW-0460">Magnesium</keyword>
<dbReference type="SUPFAM" id="SSF51621">
    <property type="entry name" value="Phosphoenolpyruvate/pyruvate domain"/>
    <property type="match status" value="1"/>
</dbReference>
<evidence type="ECO:0000256" key="17">
    <source>
        <dbReference type="ARBA" id="ARBA00023317"/>
    </source>
</evidence>
<evidence type="ECO:0000256" key="14">
    <source>
        <dbReference type="ARBA" id="ARBA00022842"/>
    </source>
</evidence>
<comment type="similarity">
    <text evidence="4">Belongs to the enolase family.</text>
</comment>
<evidence type="ECO:0000256" key="11">
    <source>
        <dbReference type="ARBA" id="ARBA00022741"/>
    </source>
</evidence>
<dbReference type="InterPro" id="IPR040442">
    <property type="entry name" value="Pyrv_kinase-like_dom_sf"/>
</dbReference>
<evidence type="ECO:0000256" key="7">
    <source>
        <dbReference type="ARBA" id="ARBA00017068"/>
    </source>
</evidence>
<dbReference type="RefSeq" id="WP_014029391.1">
    <property type="nucleotide sequence ID" value="NC_015942.1"/>
</dbReference>
<feature type="domain" description="Enolase C-terminal TIM barrel" evidence="18">
    <location>
        <begin position="70"/>
        <end position="100"/>
    </location>
</feature>
<sequence length="102" mass="11177">MMKLPTQRSKIVCTIGPASDAPKTLEQMIRAGMTVARLNLAHGTPDAHHTRIARFRLAPWMPAISPHDRTGALDTGHLKSGAPARGERVVKYNQSLRIETAQ</sequence>
<organism evidence="20 21">
    <name type="scientific">Acidithiobacillus ferrivorans SS3</name>
    <dbReference type="NCBI Taxonomy" id="743299"/>
    <lineage>
        <taxon>Bacteria</taxon>
        <taxon>Pseudomonadati</taxon>
        <taxon>Pseudomonadota</taxon>
        <taxon>Acidithiobacillia</taxon>
        <taxon>Acidithiobacillales</taxon>
        <taxon>Acidithiobacillaceae</taxon>
        <taxon>Acidithiobacillus</taxon>
    </lineage>
</organism>
<dbReference type="GO" id="GO:0016301">
    <property type="term" value="F:kinase activity"/>
    <property type="evidence" value="ECO:0007669"/>
    <property type="project" value="UniProtKB-KW"/>
</dbReference>
<protein>
    <recommendedName>
        <fullName evidence="7">Enolase</fullName>
        <ecNumber evidence="6">2.7.1.40</ecNumber>
        <ecNumber evidence="5">4.2.1.11</ecNumber>
    </recommendedName>
</protein>
<dbReference type="UniPathway" id="UPA00109">
    <property type="reaction ID" value="UER00187"/>
</dbReference>
<dbReference type="EC" id="2.7.1.40" evidence="6"/>
<evidence type="ECO:0000256" key="1">
    <source>
        <dbReference type="ARBA" id="ARBA00004997"/>
    </source>
</evidence>
<dbReference type="STRING" id="743299.Acife_2019"/>
<gene>
    <name evidence="20" type="ORF">Acife_2019</name>
</gene>
<evidence type="ECO:0000256" key="4">
    <source>
        <dbReference type="ARBA" id="ARBA00009604"/>
    </source>
</evidence>
<evidence type="ECO:0000256" key="9">
    <source>
        <dbReference type="ARBA" id="ARBA00022679"/>
    </source>
</evidence>
<keyword evidence="10" id="KW-0479">Metal-binding</keyword>
<dbReference type="EC" id="4.2.1.11" evidence="5"/>
<dbReference type="GO" id="GO:0005524">
    <property type="term" value="F:ATP binding"/>
    <property type="evidence" value="ECO:0007669"/>
    <property type="project" value="UniProtKB-KW"/>
</dbReference>